<name>E2A921_CAMFO</name>
<dbReference type="EMBL" id="GL437711">
    <property type="protein sequence ID" value="EFN70006.1"/>
    <property type="molecule type" value="Genomic_DNA"/>
</dbReference>
<dbReference type="InParanoid" id="E2A921"/>
<accession>E2A921</accession>
<organism evidence="2">
    <name type="scientific">Camponotus floridanus</name>
    <name type="common">Florida carpenter ant</name>
    <dbReference type="NCBI Taxonomy" id="104421"/>
    <lineage>
        <taxon>Eukaryota</taxon>
        <taxon>Metazoa</taxon>
        <taxon>Ecdysozoa</taxon>
        <taxon>Arthropoda</taxon>
        <taxon>Hexapoda</taxon>
        <taxon>Insecta</taxon>
        <taxon>Pterygota</taxon>
        <taxon>Neoptera</taxon>
        <taxon>Endopterygota</taxon>
        <taxon>Hymenoptera</taxon>
        <taxon>Apocrita</taxon>
        <taxon>Aculeata</taxon>
        <taxon>Formicoidea</taxon>
        <taxon>Formicidae</taxon>
        <taxon>Formicinae</taxon>
        <taxon>Camponotus</taxon>
    </lineage>
</organism>
<evidence type="ECO:0000313" key="2">
    <source>
        <dbReference type="Proteomes" id="UP000000311"/>
    </source>
</evidence>
<sequence length="292" mass="34011">MFRMLDEEWTSLAPNRRDHRPYRGSCSENENFYGGKSIIFCVPARFFEKKAIDVDVQLYVQREMCEYFEMDLCQNVGFATVSVDDLLNGIAKQMRERNELSEHLSDLYKQQIISRSATGTYNLLDENFRNTAATISLYIRISCLGKCLVTEITRIESDMYGAFCARKESDKEQYLARQLTPDELQSGHRDVKDLPRIPRGRLVCRCEELRKKDLPADLAEKERKRLKNLLHEILYQKSLFGFGLSSKTSFYYFLTLQKGNEEFDNILLAKVGTITIIVSRGTIKLRNWIYIV</sequence>
<dbReference type="OMA" id="KAFYARE"/>
<dbReference type="Pfam" id="PF14924">
    <property type="entry name" value="MAP10_N"/>
    <property type="match status" value="1"/>
</dbReference>
<dbReference type="Proteomes" id="UP000000311">
    <property type="component" value="Unassembled WGS sequence"/>
</dbReference>
<gene>
    <name evidence="1" type="ORF">EAG_14687</name>
</gene>
<dbReference type="AlphaFoldDB" id="E2A921"/>
<evidence type="ECO:0000313" key="1">
    <source>
        <dbReference type="EMBL" id="EFN70006.1"/>
    </source>
</evidence>
<proteinExistence type="predicted"/>
<dbReference type="OrthoDB" id="7699561at2759"/>
<protein>
    <submittedName>
        <fullName evidence="1">Uncharacterized protein</fullName>
    </submittedName>
</protein>
<keyword evidence="2" id="KW-1185">Reference proteome</keyword>
<reference evidence="1 2" key="1">
    <citation type="journal article" date="2010" name="Science">
        <title>Genomic comparison of the ants Camponotus floridanus and Harpegnathos saltator.</title>
        <authorList>
            <person name="Bonasio R."/>
            <person name="Zhang G."/>
            <person name="Ye C."/>
            <person name="Mutti N.S."/>
            <person name="Fang X."/>
            <person name="Qin N."/>
            <person name="Donahue G."/>
            <person name="Yang P."/>
            <person name="Li Q."/>
            <person name="Li C."/>
            <person name="Zhang P."/>
            <person name="Huang Z."/>
            <person name="Berger S.L."/>
            <person name="Reinberg D."/>
            <person name="Wang J."/>
            <person name="Liebig J."/>
        </authorList>
    </citation>
    <scope>NUCLEOTIDE SEQUENCE [LARGE SCALE GENOMIC DNA]</scope>
    <source>
        <strain evidence="2">C129</strain>
    </source>
</reference>